<feature type="non-terminal residue" evidence="2">
    <location>
        <position position="1"/>
    </location>
</feature>
<protein>
    <submittedName>
        <fullName evidence="2">Uncharacterized protein</fullName>
    </submittedName>
</protein>
<gene>
    <name evidence="2" type="ORF">OQ279_17110</name>
</gene>
<organism evidence="2 3">
    <name type="scientific">Salinimicrobium profundisediminis</name>
    <dbReference type="NCBI Taxonomy" id="2994553"/>
    <lineage>
        <taxon>Bacteria</taxon>
        <taxon>Pseudomonadati</taxon>
        <taxon>Bacteroidota</taxon>
        <taxon>Flavobacteriia</taxon>
        <taxon>Flavobacteriales</taxon>
        <taxon>Flavobacteriaceae</taxon>
        <taxon>Salinimicrobium</taxon>
    </lineage>
</organism>
<comment type="caution">
    <text evidence="2">The sequence shown here is derived from an EMBL/GenBank/DDBJ whole genome shotgun (WGS) entry which is preliminary data.</text>
</comment>
<evidence type="ECO:0000256" key="1">
    <source>
        <dbReference type="SAM" id="Coils"/>
    </source>
</evidence>
<dbReference type="EMBL" id="JAPJDA010000045">
    <property type="protein sequence ID" value="MCX2839847.1"/>
    <property type="molecule type" value="Genomic_DNA"/>
</dbReference>
<dbReference type="AlphaFoldDB" id="A0A9X3D0E0"/>
<reference evidence="2" key="1">
    <citation type="submission" date="2022-11" db="EMBL/GenBank/DDBJ databases">
        <title>Salinimicrobium profundisediminis sp. nov., isolated from deep-sea sediment of the Mariana Trench.</title>
        <authorList>
            <person name="Fu H."/>
        </authorList>
    </citation>
    <scope>NUCLEOTIDE SEQUENCE</scope>
    <source>
        <strain evidence="2">MT39</strain>
    </source>
</reference>
<dbReference type="Proteomes" id="UP001148482">
    <property type="component" value="Unassembled WGS sequence"/>
</dbReference>
<proteinExistence type="predicted"/>
<name>A0A9X3D0E0_9FLAO</name>
<feature type="coiled-coil region" evidence="1">
    <location>
        <begin position="43"/>
        <end position="123"/>
    </location>
</feature>
<evidence type="ECO:0000313" key="2">
    <source>
        <dbReference type="EMBL" id="MCX2839847.1"/>
    </source>
</evidence>
<evidence type="ECO:0000313" key="3">
    <source>
        <dbReference type="Proteomes" id="UP001148482"/>
    </source>
</evidence>
<keyword evidence="3" id="KW-1185">Reference proteome</keyword>
<accession>A0A9X3D0E0</accession>
<keyword evidence="1" id="KW-0175">Coiled coil</keyword>
<sequence length="291" mass="33277">ICPTCNQPISDTLLVSQNVADVMSIDDNIKHLKSQEKLFEFAIEQKKTNIKNIESNISILENTVSKLYRLSRVTRNDIFAIDGSVSESTIYKKVELNKTIEELEKVKTDIEETKEEFKQLSDVWKQYLADLNKLPENKFTNLDERKIKSLRDNFVSNLKVFGYRSSSDINKVMISKDTFMPTIENFDLKFDSSASDHIRRIWAFTIALVQTSNEMNGNHPGILIFDEPGQHSIVVEDMEAFLDSLKILAAKTQVIVGITIKETDTREVIFKKISEGCKGIIIKDRAFNKLS</sequence>